<dbReference type="EMBL" id="CP045798">
    <property type="protein sequence ID" value="QNB45657.1"/>
    <property type="molecule type" value="Genomic_DNA"/>
</dbReference>
<evidence type="ECO:0000256" key="4">
    <source>
        <dbReference type="ARBA" id="ARBA00022960"/>
    </source>
</evidence>
<comment type="function">
    <text evidence="6">Forms membrane-associated dynamic filaments that are essential for cell shape determination. Acts by regulating cell wall synthesis and cell elongation, and thus cell shape. A feedback loop between cell geometry and MreB localization may maintain elongated cell shape by targeting cell wall growth to regions of negative cell wall curvature.</text>
</comment>
<dbReference type="Pfam" id="PF06723">
    <property type="entry name" value="MreB_Mbl"/>
    <property type="match status" value="1"/>
</dbReference>
<evidence type="ECO:0000313" key="7">
    <source>
        <dbReference type="EMBL" id="QNB45657.1"/>
    </source>
</evidence>
<dbReference type="CDD" id="cd10225">
    <property type="entry name" value="ASKHA_NBD_MreB-like"/>
    <property type="match status" value="1"/>
</dbReference>
<evidence type="ECO:0000256" key="1">
    <source>
        <dbReference type="ARBA" id="ARBA00022490"/>
    </source>
</evidence>
<gene>
    <name evidence="6" type="primary">mreB</name>
    <name evidence="7" type="ORF">BR63_04640</name>
</gene>
<comment type="subcellular location">
    <subcellularLocation>
        <location evidence="6">Cytoplasm</location>
    </subcellularLocation>
    <text evidence="6">Membrane-associated.</text>
</comment>
<dbReference type="PANTHER" id="PTHR42749">
    <property type="entry name" value="CELL SHAPE-DETERMINING PROTEIN MREB"/>
    <property type="match status" value="1"/>
</dbReference>
<dbReference type="Proteomes" id="UP000515847">
    <property type="component" value="Chromosome"/>
</dbReference>
<dbReference type="KEGG" id="tfr:BR63_04640"/>
<reference evidence="7 8" key="1">
    <citation type="journal article" date="2019" name="Front. Microbiol.">
        <title>Thermoanaerosceptrum fracticalcis gen. nov. sp. nov., a Novel Fumarate-Fermenting Microorganism From a Deep Fractured Carbonate Aquifer of the US Great Basin.</title>
        <authorList>
            <person name="Hamilton-Brehm S.D."/>
            <person name="Stewart L.E."/>
            <person name="Zavarin M."/>
            <person name="Caldwell M."/>
            <person name="Lawson P.A."/>
            <person name="Onstott T.C."/>
            <person name="Grzymski J."/>
            <person name="Neveux I."/>
            <person name="Lollar B.S."/>
            <person name="Russell C.E."/>
            <person name="Moser D.P."/>
        </authorList>
    </citation>
    <scope>NUCLEOTIDE SEQUENCE [LARGE SCALE GENOMIC DNA]</scope>
    <source>
        <strain evidence="7 8">DRI-13</strain>
    </source>
</reference>
<dbReference type="OrthoDB" id="9768127at2"/>
<organism evidence="7 8">
    <name type="scientific">Thermanaerosceptrum fracticalcis</name>
    <dbReference type="NCBI Taxonomy" id="1712410"/>
    <lineage>
        <taxon>Bacteria</taxon>
        <taxon>Bacillati</taxon>
        <taxon>Bacillota</taxon>
        <taxon>Clostridia</taxon>
        <taxon>Eubacteriales</taxon>
        <taxon>Peptococcaceae</taxon>
        <taxon>Thermanaerosceptrum</taxon>
    </lineage>
</organism>
<protein>
    <recommendedName>
        <fullName evidence="6">Cell shape-determining protein MreB</fullName>
    </recommendedName>
</protein>
<feature type="binding site" evidence="6">
    <location>
        <begin position="166"/>
        <end position="168"/>
    </location>
    <ligand>
        <name>ATP</name>
        <dbReference type="ChEBI" id="CHEBI:30616"/>
    </ligand>
</feature>
<keyword evidence="3 6" id="KW-0067">ATP-binding</keyword>
<dbReference type="GO" id="GO:0005524">
    <property type="term" value="F:ATP binding"/>
    <property type="evidence" value="ECO:0007669"/>
    <property type="project" value="UniProtKB-KW"/>
</dbReference>
<comment type="caution">
    <text evidence="6">Lacks conserved residue(s) required for the propagation of feature annotation.</text>
</comment>
<dbReference type="PRINTS" id="PR01652">
    <property type="entry name" value="SHAPEPROTEIN"/>
</dbReference>
<proteinExistence type="inferred from homology"/>
<dbReference type="InterPro" id="IPR043129">
    <property type="entry name" value="ATPase_NBD"/>
</dbReference>
<evidence type="ECO:0000256" key="2">
    <source>
        <dbReference type="ARBA" id="ARBA00022741"/>
    </source>
</evidence>
<dbReference type="AlphaFoldDB" id="A0A7G6E0Q3"/>
<evidence type="ECO:0000313" key="8">
    <source>
        <dbReference type="Proteomes" id="UP000515847"/>
    </source>
</evidence>
<keyword evidence="1 6" id="KW-0963">Cytoplasm</keyword>
<evidence type="ECO:0000256" key="3">
    <source>
        <dbReference type="ARBA" id="ARBA00022840"/>
    </source>
</evidence>
<feature type="binding site" evidence="6">
    <location>
        <begin position="22"/>
        <end position="24"/>
    </location>
    <ligand>
        <name>ATP</name>
        <dbReference type="ChEBI" id="CHEBI:30616"/>
    </ligand>
</feature>
<dbReference type="NCBIfam" id="NF010539">
    <property type="entry name" value="PRK13927.1"/>
    <property type="match status" value="1"/>
</dbReference>
<dbReference type="SUPFAM" id="SSF53067">
    <property type="entry name" value="Actin-like ATPase domain"/>
    <property type="match status" value="2"/>
</dbReference>
<keyword evidence="2 6" id="KW-0547">Nucleotide-binding</keyword>
<dbReference type="NCBIfam" id="TIGR00904">
    <property type="entry name" value="mreB"/>
    <property type="match status" value="1"/>
</dbReference>
<feature type="binding site" evidence="6">
    <location>
        <begin position="294"/>
        <end position="297"/>
    </location>
    <ligand>
        <name>ATP</name>
        <dbReference type="ChEBI" id="CHEBI:30616"/>
    </ligand>
</feature>
<dbReference type="HAMAP" id="MF_02207">
    <property type="entry name" value="MreB"/>
    <property type="match status" value="1"/>
</dbReference>
<dbReference type="RefSeq" id="WP_051965376.1">
    <property type="nucleotide sequence ID" value="NZ_CP045798.1"/>
</dbReference>
<dbReference type="PANTHER" id="PTHR42749:SF1">
    <property type="entry name" value="CELL SHAPE-DETERMINING PROTEIN MREB"/>
    <property type="match status" value="1"/>
</dbReference>
<keyword evidence="4 6" id="KW-0133">Cell shape</keyword>
<comment type="subunit">
    <text evidence="6">Forms polymers.</text>
</comment>
<dbReference type="GO" id="GO:0000902">
    <property type="term" value="P:cell morphogenesis"/>
    <property type="evidence" value="ECO:0007669"/>
    <property type="project" value="InterPro"/>
</dbReference>
<dbReference type="GO" id="GO:0008360">
    <property type="term" value="P:regulation of cell shape"/>
    <property type="evidence" value="ECO:0007669"/>
    <property type="project" value="UniProtKB-UniRule"/>
</dbReference>
<evidence type="ECO:0000256" key="6">
    <source>
        <dbReference type="HAMAP-Rule" id="MF_02207"/>
    </source>
</evidence>
<keyword evidence="8" id="KW-1185">Reference proteome</keyword>
<dbReference type="Gene3D" id="3.30.420.40">
    <property type="match status" value="3"/>
</dbReference>
<accession>A0A7G6E0Q3</accession>
<dbReference type="GO" id="GO:0005737">
    <property type="term" value="C:cytoplasm"/>
    <property type="evidence" value="ECO:0007669"/>
    <property type="project" value="UniProtKB-SubCell"/>
</dbReference>
<name>A0A7G6E0Q3_THEFR</name>
<sequence>MTKKPFTFNLRLYKDIGIDLGTANTLVFMKGKGIIIKEPSVVAVNAQTGELLAVGNEAKEMIGRTPTNIMAIRPLKDGVIADFNITRLMLKYFITKALKGMGMVKPRVLVGIPLGITQVEKRAVLEAAQQAGAKEAYLIEEPVAAAIGAGLPVEEPRGSMVVDIGGGTTEVAIISLGGVVVGKSLRVGGDEMNQAIIRYMRRAYNLDVGDRTAEKTKMEIGYATDPPLSEVYLVKGRNLATGLPNGIEVSAREISDALAEPINAIIEAIRNTLEKTPPELAADIMELGMTLTGGGALLKNIDRIIAHATNMPVHIADDPLACVAKGTGRALEEITLLRRLAVS</sequence>
<dbReference type="InterPro" id="IPR004753">
    <property type="entry name" value="MreB"/>
</dbReference>
<comment type="similarity">
    <text evidence="5 6">Belongs to the FtsA/MreB family.</text>
</comment>
<dbReference type="InterPro" id="IPR056546">
    <property type="entry name" value="MreB_MamK-like"/>
</dbReference>
<evidence type="ECO:0000256" key="5">
    <source>
        <dbReference type="ARBA" id="ARBA00023458"/>
    </source>
</evidence>